<feature type="transmembrane region" description="Helical" evidence="1">
    <location>
        <begin position="187"/>
        <end position="206"/>
    </location>
</feature>
<feature type="domain" description="DUF6533" evidence="2">
    <location>
        <begin position="29"/>
        <end position="73"/>
    </location>
</feature>
<keyword evidence="1" id="KW-0472">Membrane</keyword>
<evidence type="ECO:0000313" key="4">
    <source>
        <dbReference type="Proteomes" id="UP001163846"/>
    </source>
</evidence>
<feature type="transmembrane region" description="Helical" evidence="1">
    <location>
        <begin position="246"/>
        <end position="266"/>
    </location>
</feature>
<dbReference type="Pfam" id="PF20151">
    <property type="entry name" value="DUF6533"/>
    <property type="match status" value="1"/>
</dbReference>
<sequence>MNSNEIPQAAEAALQALLTVIYQQQCVKYIIVAGLTFLVYDMCINFDQEVQYIWQSKWSFPKCLYIFIRYYGPVWTIIIFSVETTPATELSLSMCKHYQAFYIMGGDVLFTTIVNIVLALRLSALYQNNHKVNILLIFIITVELVLELWISIQETIYTVVHTTTAPSGTPSSLTGCITSSPPGKESLISWIPCIVFATIMLGLTLFQVFRSAALPNVNAELGPSWKKISVLKSISPMFQVFIKDGAIHYLLILVILLASTITTIQASGYNKSIPLSYGSSLIRFASRSYTNTR</sequence>
<keyword evidence="1" id="KW-1133">Transmembrane helix</keyword>
<organism evidence="3 4">
    <name type="scientific">Lentinula raphanica</name>
    <dbReference type="NCBI Taxonomy" id="153919"/>
    <lineage>
        <taxon>Eukaryota</taxon>
        <taxon>Fungi</taxon>
        <taxon>Dikarya</taxon>
        <taxon>Basidiomycota</taxon>
        <taxon>Agaricomycotina</taxon>
        <taxon>Agaricomycetes</taxon>
        <taxon>Agaricomycetidae</taxon>
        <taxon>Agaricales</taxon>
        <taxon>Marasmiineae</taxon>
        <taxon>Omphalotaceae</taxon>
        <taxon>Lentinula</taxon>
    </lineage>
</organism>
<gene>
    <name evidence="3" type="ORF">F5878DRAFT_622619</name>
</gene>
<dbReference type="InterPro" id="IPR045340">
    <property type="entry name" value="DUF6533"/>
</dbReference>
<reference evidence="3" key="1">
    <citation type="submission" date="2022-08" db="EMBL/GenBank/DDBJ databases">
        <authorList>
            <consortium name="DOE Joint Genome Institute"/>
            <person name="Min B."/>
            <person name="Riley R."/>
            <person name="Sierra-Patev S."/>
            <person name="Naranjo-Ortiz M."/>
            <person name="Looney B."/>
            <person name="Konkel Z."/>
            <person name="Slot J.C."/>
            <person name="Sakamoto Y."/>
            <person name="Steenwyk J.L."/>
            <person name="Rokas A."/>
            <person name="Carro J."/>
            <person name="Camarero S."/>
            <person name="Ferreira P."/>
            <person name="Molpeceres G."/>
            <person name="Ruiz-Duenas F.J."/>
            <person name="Serrano A."/>
            <person name="Henrissat B."/>
            <person name="Drula E."/>
            <person name="Hughes K.W."/>
            <person name="Mata J.L."/>
            <person name="Ishikawa N.K."/>
            <person name="Vargas-Isla R."/>
            <person name="Ushijima S."/>
            <person name="Smith C.A."/>
            <person name="Ahrendt S."/>
            <person name="Andreopoulos W."/>
            <person name="He G."/>
            <person name="Labutti K."/>
            <person name="Lipzen A."/>
            <person name="Ng V."/>
            <person name="Sandor L."/>
            <person name="Barry K."/>
            <person name="Martinez A.T."/>
            <person name="Xiao Y."/>
            <person name="Gibbons J.G."/>
            <person name="Terashima K."/>
            <person name="Hibbett D.S."/>
            <person name="Grigoriev I.V."/>
        </authorList>
    </citation>
    <scope>NUCLEOTIDE SEQUENCE</scope>
    <source>
        <strain evidence="3">TFB9207</strain>
    </source>
</reference>
<dbReference type="EMBL" id="MU806252">
    <property type="protein sequence ID" value="KAJ3837351.1"/>
    <property type="molecule type" value="Genomic_DNA"/>
</dbReference>
<keyword evidence="1" id="KW-0812">Transmembrane</keyword>
<proteinExistence type="predicted"/>
<evidence type="ECO:0000259" key="2">
    <source>
        <dbReference type="Pfam" id="PF20151"/>
    </source>
</evidence>
<protein>
    <recommendedName>
        <fullName evidence="2">DUF6533 domain-containing protein</fullName>
    </recommendedName>
</protein>
<dbReference type="Proteomes" id="UP001163846">
    <property type="component" value="Unassembled WGS sequence"/>
</dbReference>
<feature type="transmembrane region" description="Helical" evidence="1">
    <location>
        <begin position="100"/>
        <end position="120"/>
    </location>
</feature>
<comment type="caution">
    <text evidence="3">The sequence shown here is derived from an EMBL/GenBank/DDBJ whole genome shotgun (WGS) entry which is preliminary data.</text>
</comment>
<evidence type="ECO:0000256" key="1">
    <source>
        <dbReference type="SAM" id="Phobius"/>
    </source>
</evidence>
<feature type="transmembrane region" description="Helical" evidence="1">
    <location>
        <begin position="63"/>
        <end position="80"/>
    </location>
</feature>
<dbReference type="AlphaFoldDB" id="A0AA38P774"/>
<keyword evidence="4" id="KW-1185">Reference proteome</keyword>
<name>A0AA38P774_9AGAR</name>
<evidence type="ECO:0000313" key="3">
    <source>
        <dbReference type="EMBL" id="KAJ3837351.1"/>
    </source>
</evidence>
<accession>A0AA38P774</accession>
<feature type="transmembrane region" description="Helical" evidence="1">
    <location>
        <begin position="132"/>
        <end position="152"/>
    </location>
</feature>